<evidence type="ECO:0000256" key="9">
    <source>
        <dbReference type="ARBA" id="ARBA00022748"/>
    </source>
</evidence>
<dbReference type="InterPro" id="IPR007078">
    <property type="entry name" value="Haem_export_protD_CcmD"/>
</dbReference>
<evidence type="ECO:0000313" key="13">
    <source>
        <dbReference type="EMBL" id="MBK1667490.1"/>
    </source>
</evidence>
<proteinExistence type="inferred from homology"/>
<evidence type="ECO:0000256" key="8">
    <source>
        <dbReference type="ARBA" id="ARBA00022692"/>
    </source>
</evidence>
<evidence type="ECO:0000256" key="11">
    <source>
        <dbReference type="ARBA" id="ARBA00023136"/>
    </source>
</evidence>
<comment type="subcellular location">
    <subcellularLocation>
        <location evidence="2 12">Cell inner membrane</location>
        <topology evidence="2 12">Single-pass membrane protein</topology>
    </subcellularLocation>
</comment>
<keyword evidence="10 12" id="KW-1133">Transmembrane helix</keyword>
<evidence type="ECO:0000313" key="14">
    <source>
        <dbReference type="Proteomes" id="UP001296873"/>
    </source>
</evidence>
<keyword evidence="5 12" id="KW-0813">Transport</keyword>
<keyword evidence="7 12" id="KW-0997">Cell inner membrane</keyword>
<keyword evidence="8 12" id="KW-0812">Transmembrane</keyword>
<sequence>MGNELFGEYAAYVWPSYGLTLLVMVGLLAVSLTRLKRLKRDLRALEQAQGGRRRRRSAADADEEA</sequence>
<keyword evidence="14" id="KW-1185">Reference proteome</keyword>
<feature type="transmembrane region" description="Helical" evidence="12">
    <location>
        <begin position="12"/>
        <end position="33"/>
    </location>
</feature>
<protein>
    <recommendedName>
        <fullName evidence="4 12">Heme exporter protein D</fullName>
    </recommendedName>
</protein>
<evidence type="ECO:0000256" key="4">
    <source>
        <dbReference type="ARBA" id="ARBA00016461"/>
    </source>
</evidence>
<name>A0ABS1DDK7_9PROT</name>
<comment type="caution">
    <text evidence="13">The sequence shown here is derived from an EMBL/GenBank/DDBJ whole genome shotgun (WGS) entry which is preliminary data.</text>
</comment>
<keyword evidence="9 12" id="KW-0201">Cytochrome c-type biogenesis</keyword>
<keyword evidence="6 12" id="KW-1003">Cell membrane</keyword>
<evidence type="ECO:0000256" key="2">
    <source>
        <dbReference type="ARBA" id="ARBA00004377"/>
    </source>
</evidence>
<evidence type="ECO:0000256" key="5">
    <source>
        <dbReference type="ARBA" id="ARBA00022448"/>
    </source>
</evidence>
<dbReference type="RefSeq" id="WP_200339625.1">
    <property type="nucleotide sequence ID" value="NZ_NRRL01000007.1"/>
</dbReference>
<organism evidence="13 14">
    <name type="scientific">Rhodovibrio sodomensis</name>
    <dbReference type="NCBI Taxonomy" id="1088"/>
    <lineage>
        <taxon>Bacteria</taxon>
        <taxon>Pseudomonadati</taxon>
        <taxon>Pseudomonadota</taxon>
        <taxon>Alphaproteobacteria</taxon>
        <taxon>Rhodospirillales</taxon>
        <taxon>Rhodovibrionaceae</taxon>
        <taxon>Rhodovibrio</taxon>
    </lineage>
</organism>
<evidence type="ECO:0000256" key="6">
    <source>
        <dbReference type="ARBA" id="ARBA00022475"/>
    </source>
</evidence>
<accession>A0ABS1DDK7</accession>
<dbReference type="NCBIfam" id="TIGR03141">
    <property type="entry name" value="cytochro_ccmD"/>
    <property type="match status" value="1"/>
</dbReference>
<evidence type="ECO:0000256" key="12">
    <source>
        <dbReference type="RuleBase" id="RU363101"/>
    </source>
</evidence>
<dbReference type="Pfam" id="PF04995">
    <property type="entry name" value="CcmD"/>
    <property type="match status" value="1"/>
</dbReference>
<evidence type="ECO:0000256" key="1">
    <source>
        <dbReference type="ARBA" id="ARBA00002442"/>
    </source>
</evidence>
<keyword evidence="11 12" id="KW-0472">Membrane</keyword>
<dbReference type="EMBL" id="NRRL01000007">
    <property type="protein sequence ID" value="MBK1667490.1"/>
    <property type="molecule type" value="Genomic_DNA"/>
</dbReference>
<comment type="similarity">
    <text evidence="3 12">Belongs to the CcmD/CycX/HelD family.</text>
</comment>
<gene>
    <name evidence="13" type="primary">ccmD</name>
    <name evidence="13" type="ORF">CKO28_05525</name>
</gene>
<dbReference type="Proteomes" id="UP001296873">
    <property type="component" value="Unassembled WGS sequence"/>
</dbReference>
<evidence type="ECO:0000256" key="3">
    <source>
        <dbReference type="ARBA" id="ARBA00008741"/>
    </source>
</evidence>
<reference evidence="13 14" key="1">
    <citation type="journal article" date="2020" name="Microorganisms">
        <title>Osmotic Adaptation and Compatible Solute Biosynthesis of Phototrophic Bacteria as Revealed from Genome Analyses.</title>
        <authorList>
            <person name="Imhoff J.F."/>
            <person name="Rahn T."/>
            <person name="Kunzel S."/>
            <person name="Keller A."/>
            <person name="Neulinger S.C."/>
        </authorList>
    </citation>
    <scope>NUCLEOTIDE SEQUENCE [LARGE SCALE GENOMIC DNA]</scope>
    <source>
        <strain evidence="13 14">DSM 9895</strain>
    </source>
</reference>
<comment type="function">
    <text evidence="1 12">Required for the export of heme to the periplasm for the biogenesis of c-type cytochromes.</text>
</comment>
<evidence type="ECO:0000256" key="7">
    <source>
        <dbReference type="ARBA" id="ARBA00022519"/>
    </source>
</evidence>
<evidence type="ECO:0000256" key="10">
    <source>
        <dbReference type="ARBA" id="ARBA00022989"/>
    </source>
</evidence>